<dbReference type="PROSITE" id="PS50926">
    <property type="entry name" value="TRAM"/>
    <property type="match status" value="1"/>
</dbReference>
<keyword evidence="12 14" id="KW-0119">Carbohydrate metabolism</keyword>
<evidence type="ECO:0000256" key="13">
    <source>
        <dbReference type="ARBA" id="ARBA00051661"/>
    </source>
</evidence>
<name>A0A7R8ZY19_9CRUS</name>
<keyword evidence="10" id="KW-0411">Iron-sulfur</keyword>
<evidence type="ECO:0000256" key="2">
    <source>
        <dbReference type="ARBA" id="ARBA00002399"/>
    </source>
</evidence>
<evidence type="ECO:0000256" key="14">
    <source>
        <dbReference type="RuleBase" id="RU000609"/>
    </source>
</evidence>
<dbReference type="GO" id="GO:0051539">
    <property type="term" value="F:4 iron, 4 sulfur cluster binding"/>
    <property type="evidence" value="ECO:0007669"/>
    <property type="project" value="UniProtKB-KW"/>
</dbReference>
<keyword evidence="4" id="KW-0004">4Fe-4S</keyword>
<dbReference type="PANTHER" id="PTHR48306">
    <property type="entry name" value="XYLOSE ISOMERASE"/>
    <property type="match status" value="1"/>
</dbReference>
<dbReference type="EC" id="5.3.1.5" evidence="14"/>
<dbReference type="PROSITE" id="PS51415">
    <property type="entry name" value="XYLOSE_ISOMERASE"/>
    <property type="match status" value="1"/>
</dbReference>
<evidence type="ECO:0000313" key="19">
    <source>
        <dbReference type="Proteomes" id="UP000677054"/>
    </source>
</evidence>
<feature type="domain" description="Radical SAM core" evidence="17">
    <location>
        <begin position="211"/>
        <end position="442"/>
    </location>
</feature>
<dbReference type="CDD" id="cd01335">
    <property type="entry name" value="Radical_SAM"/>
    <property type="match status" value="1"/>
</dbReference>
<keyword evidence="11 14" id="KW-0413">Isomerase</keyword>
<dbReference type="Gene3D" id="3.80.30.20">
    <property type="entry name" value="tm_1862 like domain"/>
    <property type="match status" value="1"/>
</dbReference>
<evidence type="ECO:0000259" key="15">
    <source>
        <dbReference type="PROSITE" id="PS50926"/>
    </source>
</evidence>
<dbReference type="PROSITE" id="PS01278">
    <property type="entry name" value="MTTASE_RADICAL"/>
    <property type="match status" value="1"/>
</dbReference>
<dbReference type="InterPro" id="IPR002792">
    <property type="entry name" value="TRAM_dom"/>
</dbReference>
<dbReference type="NCBIfam" id="NF003998">
    <property type="entry name" value="PRK05474.1"/>
    <property type="match status" value="1"/>
</dbReference>
<dbReference type="InterPro" id="IPR036237">
    <property type="entry name" value="Xyl_isomerase-like_sf"/>
</dbReference>
<dbReference type="NCBIfam" id="TIGR02630">
    <property type="entry name" value="xylose_isom_A"/>
    <property type="match status" value="1"/>
</dbReference>
<dbReference type="GO" id="GO:0046872">
    <property type="term" value="F:metal ion binding"/>
    <property type="evidence" value="ECO:0007669"/>
    <property type="project" value="UniProtKB-KW"/>
</dbReference>
<keyword evidence="7" id="KW-0819">tRNA processing</keyword>
<comment type="catalytic activity">
    <reaction evidence="13">
        <text>N(6)-L-threonylcarbamoyladenosine(37) in tRNA + (sulfur carrier)-SH + AH2 + 2 S-adenosyl-L-methionine = 2-methylsulfanyl-N(6)-L-threonylcarbamoyladenosine(37) in tRNA + (sulfur carrier)-H + 5'-deoxyadenosine + L-methionine + A + S-adenosyl-L-homocysteine + 2 H(+)</text>
        <dbReference type="Rhea" id="RHEA:37075"/>
        <dbReference type="Rhea" id="RHEA-COMP:10163"/>
        <dbReference type="Rhea" id="RHEA-COMP:11092"/>
        <dbReference type="Rhea" id="RHEA-COMP:14737"/>
        <dbReference type="Rhea" id="RHEA-COMP:14739"/>
        <dbReference type="ChEBI" id="CHEBI:13193"/>
        <dbReference type="ChEBI" id="CHEBI:15378"/>
        <dbReference type="ChEBI" id="CHEBI:17319"/>
        <dbReference type="ChEBI" id="CHEBI:17499"/>
        <dbReference type="ChEBI" id="CHEBI:29917"/>
        <dbReference type="ChEBI" id="CHEBI:57844"/>
        <dbReference type="ChEBI" id="CHEBI:57856"/>
        <dbReference type="ChEBI" id="CHEBI:59789"/>
        <dbReference type="ChEBI" id="CHEBI:64428"/>
        <dbReference type="ChEBI" id="CHEBI:74418"/>
        <dbReference type="ChEBI" id="CHEBI:74420"/>
        <dbReference type="EC" id="2.8.4.5"/>
    </reaction>
</comment>
<dbReference type="SFLD" id="SFLDS00029">
    <property type="entry name" value="Radical_SAM"/>
    <property type="match status" value="1"/>
</dbReference>
<sequence length="930" mass="103936">MECDTNFPCDIEELVDPKNNFGGSVDDFTKSQAFCTVRLKQRPKKVKLAKQSLNYNCSLLEHLSTPKIEGNSANFKSNYVPSYSEDKSSQERDFGEVSSVPGTEKIFVKTWGCTHNNSDSEYMAGLLSSYGNEIKKGKELGKMIVIAGCVSQAAPRSSFLKGLSIIGVQQIDRVVEVVEQTLRGNSVRLLGSRRENGRRLGGAALSLPKIRKNPLIEIIPINTGCLNQCTYCKTKHSRGDLGSYSIEEIVIRAKEAISEGVVEIWLTSEDTGAYGRDIGTTLPDLLQELLKVIPGHCMLRIGMTNPPYILDHLEAMAEILNAPQVYSFLHIPVQSGSDAVLLDMKREYSIAEFEHVVDYLKEKVPGITIATDVICGFPTETPEDFTCTMALCHKYCFSSLFINQFYPRPGTPAARMPRIPTQEVKQRSRELSEFFQSYHPYKDREGAVYRVLITDVAHDKMHLVGHNKFYEQVLVLKEDALMGQMVDVEIVSTGKHYMMGIGKIEYQPSAGPAETLCFKHYNAKEIILGKTMEEWLRFSVVYWHSFRGTGTDPFGGPTIKRSWEEGSDALEIARNRLRAAFEFFTKLGNKYYAFHDRDIAPEGETLEETNKYLDEVTDVALELQKQTGVKLLWATCNLFSHPWYMNGAATNPDAHVVAFAGAQVKKGLEIAHKLGAENFVFWGGREGYQSLLNTNLRTELDHYASFLKMAANFKKKIGFTGQLLIEPKPKEPTKHQYDYDAMTVMGFLKTYGLEGDFKLNVEPNHTTLAGHGYEHDIAVAASYKMLGSIDANTGSPDLGWDTDQFPMDIKNATLIMKIILEQGGLSPGGLNFDAKVRRESVEPKDLFIAHIGAMDALARGLKNAAKIVQDGILSQHLKERYNSFTNTIGQKIEKDEATLEDCEAFIASKGNPSLISGQQEHLEAILNHYI</sequence>
<evidence type="ECO:0000256" key="8">
    <source>
        <dbReference type="ARBA" id="ARBA00022723"/>
    </source>
</evidence>
<dbReference type="HAMAP" id="MF_00455">
    <property type="entry name" value="Xylose_isom_A"/>
    <property type="match status" value="1"/>
</dbReference>
<accession>A0A7R8ZY19</accession>
<keyword evidence="14" id="KW-0859">Xylose metabolism</keyword>
<dbReference type="AlphaFoldDB" id="A0A7R8ZY19"/>
<evidence type="ECO:0000256" key="4">
    <source>
        <dbReference type="ARBA" id="ARBA00022485"/>
    </source>
</evidence>
<keyword evidence="9" id="KW-0408">Iron</keyword>
<comment type="cofactor">
    <cofactor evidence="1">
        <name>[4Fe-4S] cluster</name>
        <dbReference type="ChEBI" id="CHEBI:49883"/>
    </cofactor>
</comment>
<evidence type="ECO:0000313" key="18">
    <source>
        <dbReference type="EMBL" id="CAD7241155.1"/>
    </source>
</evidence>
<keyword evidence="19" id="KW-1185">Reference proteome</keyword>
<keyword evidence="6" id="KW-0949">S-adenosyl-L-methionine</keyword>
<dbReference type="GO" id="GO:0042732">
    <property type="term" value="P:D-xylose metabolic process"/>
    <property type="evidence" value="ECO:0007669"/>
    <property type="project" value="UniProtKB-KW"/>
</dbReference>
<dbReference type="SUPFAM" id="SSF51658">
    <property type="entry name" value="Xylose isomerase-like"/>
    <property type="match status" value="1"/>
</dbReference>
<evidence type="ECO:0000256" key="6">
    <source>
        <dbReference type="ARBA" id="ARBA00022691"/>
    </source>
</evidence>
<dbReference type="InterPro" id="IPR005839">
    <property type="entry name" value="Methylthiotransferase"/>
</dbReference>
<keyword evidence="8 14" id="KW-0479">Metal-binding</keyword>
<evidence type="ECO:0000256" key="12">
    <source>
        <dbReference type="ARBA" id="ARBA00023277"/>
    </source>
</evidence>
<dbReference type="Gene3D" id="3.40.50.12160">
    <property type="entry name" value="Methylthiotransferase, N-terminal domain"/>
    <property type="match status" value="1"/>
</dbReference>
<evidence type="ECO:0000259" key="16">
    <source>
        <dbReference type="PROSITE" id="PS51449"/>
    </source>
</evidence>
<reference evidence="18" key="1">
    <citation type="submission" date="2020-11" db="EMBL/GenBank/DDBJ databases">
        <authorList>
            <person name="Tran Van P."/>
        </authorList>
    </citation>
    <scope>NUCLEOTIDE SEQUENCE</scope>
</reference>
<dbReference type="InterPro" id="IPR013452">
    <property type="entry name" value="Xylose_isom_bac"/>
</dbReference>
<dbReference type="PRINTS" id="PR00688">
    <property type="entry name" value="XYLOSISMRASE"/>
</dbReference>
<dbReference type="InterPro" id="IPR013848">
    <property type="entry name" value="Methylthiotransferase_N"/>
</dbReference>
<dbReference type="Pfam" id="PF00919">
    <property type="entry name" value="UPF0004"/>
    <property type="match status" value="1"/>
</dbReference>
<evidence type="ECO:0000256" key="7">
    <source>
        <dbReference type="ARBA" id="ARBA00022694"/>
    </source>
</evidence>
<dbReference type="NCBIfam" id="TIGR01578">
    <property type="entry name" value="MiaB-like-B"/>
    <property type="match status" value="1"/>
</dbReference>
<dbReference type="GO" id="GO:0009045">
    <property type="term" value="F:xylose isomerase activity"/>
    <property type="evidence" value="ECO:0007669"/>
    <property type="project" value="UniProtKB-EC"/>
</dbReference>
<keyword evidence="5" id="KW-0808">Transferase</keyword>
<comment type="similarity">
    <text evidence="3">Belongs to the methylthiotransferase family. CDKAL1 subfamily.</text>
</comment>
<dbReference type="InterPro" id="IPR023404">
    <property type="entry name" value="rSAM_horseshoe"/>
</dbReference>
<comment type="function">
    <text evidence="2">Catalyzes the methylthiolation of N6-threonylcarbamoyladenosine (t(6)A), leading to the formation of 2-methylthio-N6-threonylcarbamoyladenosine (ms(2)t(6)A) at position 37 in tRNAs that read codons beginning with adenine.</text>
</comment>
<dbReference type="InterPro" id="IPR058240">
    <property type="entry name" value="rSAM_sf"/>
</dbReference>
<dbReference type="PROSITE" id="PS51918">
    <property type="entry name" value="RADICAL_SAM"/>
    <property type="match status" value="1"/>
</dbReference>
<protein>
    <recommendedName>
        <fullName evidence="14">Xylose isomerase</fullName>
        <ecNumber evidence="14">5.3.1.5</ecNumber>
    </recommendedName>
</protein>
<dbReference type="Proteomes" id="UP000677054">
    <property type="component" value="Unassembled WGS sequence"/>
</dbReference>
<evidence type="ECO:0000256" key="10">
    <source>
        <dbReference type="ARBA" id="ARBA00023014"/>
    </source>
</evidence>
<dbReference type="InterPro" id="IPR038135">
    <property type="entry name" value="Methylthiotransferase_N_sf"/>
</dbReference>
<dbReference type="EMBL" id="CAJPEV010000104">
    <property type="protein sequence ID" value="CAG0880610.1"/>
    <property type="molecule type" value="Genomic_DNA"/>
</dbReference>
<evidence type="ECO:0000259" key="17">
    <source>
        <dbReference type="PROSITE" id="PS51918"/>
    </source>
</evidence>
<dbReference type="SUPFAM" id="SSF102114">
    <property type="entry name" value="Radical SAM enzymes"/>
    <property type="match status" value="1"/>
</dbReference>
<feature type="domain" description="MTTase N-terminal" evidence="16">
    <location>
        <begin position="104"/>
        <end position="149"/>
    </location>
</feature>
<dbReference type="GO" id="GO:0035598">
    <property type="term" value="F:tRNA (N(6)-L-threonylcarbamoyladenosine(37)-C(2))-methylthiotransferase activity"/>
    <property type="evidence" value="ECO:0007669"/>
    <property type="project" value="UniProtKB-EC"/>
</dbReference>
<dbReference type="FunFam" id="3.80.30.20:FF:000002">
    <property type="entry name" value="threonylcarbamoyladenosine tRNA methylthiotransferase isoform X2"/>
    <property type="match status" value="1"/>
</dbReference>
<evidence type="ECO:0000256" key="11">
    <source>
        <dbReference type="ARBA" id="ARBA00023235"/>
    </source>
</evidence>
<dbReference type="InterPro" id="IPR006638">
    <property type="entry name" value="Elp3/MiaA/NifB-like_rSAM"/>
</dbReference>
<proteinExistence type="inferred from homology"/>
<dbReference type="InterPro" id="IPR006466">
    <property type="entry name" value="MiaB-like_arc_euk"/>
</dbReference>
<comment type="catalytic activity">
    <reaction evidence="14">
        <text>alpha-D-xylose = alpha-D-xylulofuranose</text>
        <dbReference type="Rhea" id="RHEA:22816"/>
        <dbReference type="ChEBI" id="CHEBI:28518"/>
        <dbReference type="ChEBI" id="CHEBI:188998"/>
        <dbReference type="EC" id="5.3.1.5"/>
    </reaction>
</comment>
<dbReference type="SFLD" id="SFLDG01082">
    <property type="entry name" value="B12-binding_domain_containing"/>
    <property type="match status" value="1"/>
</dbReference>
<feature type="domain" description="TRAM" evidence="15">
    <location>
        <begin position="442"/>
        <end position="504"/>
    </location>
</feature>
<dbReference type="Pfam" id="PF04055">
    <property type="entry name" value="Radical_SAM"/>
    <property type="match status" value="1"/>
</dbReference>
<dbReference type="InterPro" id="IPR007197">
    <property type="entry name" value="rSAM"/>
</dbReference>
<dbReference type="PANTHER" id="PTHR48306:SF1">
    <property type="entry name" value="XYLOSE ISOMERASE"/>
    <property type="match status" value="1"/>
</dbReference>
<dbReference type="SMART" id="SM00729">
    <property type="entry name" value="Elp3"/>
    <property type="match status" value="1"/>
</dbReference>
<dbReference type="InterPro" id="IPR001998">
    <property type="entry name" value="Xylose_isomerase"/>
</dbReference>
<organism evidence="18">
    <name type="scientific">Darwinula stevensoni</name>
    <dbReference type="NCBI Taxonomy" id="69355"/>
    <lineage>
        <taxon>Eukaryota</taxon>
        <taxon>Metazoa</taxon>
        <taxon>Ecdysozoa</taxon>
        <taxon>Arthropoda</taxon>
        <taxon>Crustacea</taxon>
        <taxon>Oligostraca</taxon>
        <taxon>Ostracoda</taxon>
        <taxon>Podocopa</taxon>
        <taxon>Podocopida</taxon>
        <taxon>Darwinulocopina</taxon>
        <taxon>Darwinuloidea</taxon>
        <taxon>Darwinulidae</taxon>
        <taxon>Darwinula</taxon>
    </lineage>
</organism>
<evidence type="ECO:0000256" key="3">
    <source>
        <dbReference type="ARBA" id="ARBA00008616"/>
    </source>
</evidence>
<dbReference type="InterPro" id="IPR020612">
    <property type="entry name" value="Methylthiotransferase_CS"/>
</dbReference>
<evidence type="ECO:0000256" key="1">
    <source>
        <dbReference type="ARBA" id="ARBA00001966"/>
    </source>
</evidence>
<comment type="similarity">
    <text evidence="14">Belongs to the xylose isomerase family.</text>
</comment>
<dbReference type="Gene3D" id="3.20.20.150">
    <property type="entry name" value="Divalent-metal-dependent TIM barrel enzymes"/>
    <property type="match status" value="1"/>
</dbReference>
<gene>
    <name evidence="18" type="ORF">DSTB1V02_LOCUS1156</name>
</gene>
<evidence type="ECO:0000256" key="5">
    <source>
        <dbReference type="ARBA" id="ARBA00022679"/>
    </source>
</evidence>
<dbReference type="OrthoDB" id="1730074at2759"/>
<dbReference type="EMBL" id="LR899621">
    <property type="protein sequence ID" value="CAD7241155.1"/>
    <property type="molecule type" value="Genomic_DNA"/>
</dbReference>
<dbReference type="NCBIfam" id="TIGR00089">
    <property type="entry name" value="MiaB/RimO family radical SAM methylthiotransferase"/>
    <property type="match status" value="1"/>
</dbReference>
<dbReference type="PROSITE" id="PS51449">
    <property type="entry name" value="MTTASE_N"/>
    <property type="match status" value="1"/>
</dbReference>
<evidence type="ECO:0000256" key="9">
    <source>
        <dbReference type="ARBA" id="ARBA00023004"/>
    </source>
</evidence>